<dbReference type="RefSeq" id="WP_103312603.1">
    <property type="nucleotide sequence ID" value="NZ_PPPD01000001.1"/>
</dbReference>
<dbReference type="GO" id="GO:0022857">
    <property type="term" value="F:transmembrane transporter activity"/>
    <property type="evidence" value="ECO:0007669"/>
    <property type="project" value="InterPro"/>
</dbReference>
<dbReference type="GO" id="GO:0006865">
    <property type="term" value="P:amino acid transport"/>
    <property type="evidence" value="ECO:0007669"/>
    <property type="project" value="UniProtKB-KW"/>
</dbReference>
<dbReference type="InterPro" id="IPR052157">
    <property type="entry name" value="BCAA_transport_permease"/>
</dbReference>
<feature type="transmembrane region" description="Helical" evidence="9">
    <location>
        <begin position="188"/>
        <end position="213"/>
    </location>
</feature>
<reference evidence="10 11" key="1">
    <citation type="submission" date="2018-01" db="EMBL/GenBank/DDBJ databases">
        <title>Deinococcus koreensis sp. nov., a radiation-resistant bacterium isolated from river water.</title>
        <authorList>
            <person name="Choi A."/>
        </authorList>
    </citation>
    <scope>NUCLEOTIDE SEQUENCE [LARGE SCALE GENOMIC DNA]</scope>
    <source>
        <strain evidence="10 11">SJW1-2</strain>
    </source>
</reference>
<evidence type="ECO:0000256" key="4">
    <source>
        <dbReference type="ARBA" id="ARBA00022692"/>
    </source>
</evidence>
<organism evidence="10 11">
    <name type="scientific">Deinococcus koreensis</name>
    <dbReference type="NCBI Taxonomy" id="2054903"/>
    <lineage>
        <taxon>Bacteria</taxon>
        <taxon>Thermotogati</taxon>
        <taxon>Deinococcota</taxon>
        <taxon>Deinococci</taxon>
        <taxon>Deinococcales</taxon>
        <taxon>Deinococcaceae</taxon>
        <taxon>Deinococcus</taxon>
    </lineage>
</organism>
<evidence type="ECO:0000256" key="3">
    <source>
        <dbReference type="ARBA" id="ARBA00022475"/>
    </source>
</evidence>
<feature type="transmembrane region" description="Helical" evidence="9">
    <location>
        <begin position="96"/>
        <end position="115"/>
    </location>
</feature>
<comment type="subcellular location">
    <subcellularLocation>
        <location evidence="1">Cell membrane</location>
        <topology evidence="1">Multi-pass membrane protein</topology>
    </subcellularLocation>
</comment>
<dbReference type="CDD" id="cd06582">
    <property type="entry name" value="TM_PBP1_LivH_like"/>
    <property type="match status" value="1"/>
</dbReference>
<keyword evidence="7 9" id="KW-0472">Membrane</keyword>
<keyword evidence="5" id="KW-0029">Amino-acid transport</keyword>
<evidence type="ECO:0000256" key="5">
    <source>
        <dbReference type="ARBA" id="ARBA00022970"/>
    </source>
</evidence>
<evidence type="ECO:0000256" key="9">
    <source>
        <dbReference type="SAM" id="Phobius"/>
    </source>
</evidence>
<comment type="caution">
    <text evidence="10">The sequence shown here is derived from an EMBL/GenBank/DDBJ whole genome shotgun (WGS) entry which is preliminary data.</text>
</comment>
<evidence type="ECO:0000256" key="7">
    <source>
        <dbReference type="ARBA" id="ARBA00023136"/>
    </source>
</evidence>
<keyword evidence="2" id="KW-0813">Transport</keyword>
<evidence type="ECO:0000256" key="6">
    <source>
        <dbReference type="ARBA" id="ARBA00022989"/>
    </source>
</evidence>
<evidence type="ECO:0000256" key="8">
    <source>
        <dbReference type="ARBA" id="ARBA00037998"/>
    </source>
</evidence>
<name>A0A2K3V061_9DEIO</name>
<sequence>MELFLQTLINGLLQSGIYALVASGLALAVGVVGIVNFAHGEYLMIGAFLAWAGSAYFGIDPLLALPLVALAVFGVGALTYRVSIRHVLLAPELNQMLLTFGLGILLQNLALMIMGGNTRTVSTPYQASSLSLGELSVGGPKAIAFGLAVLILGALYGVLYRTTLGRQMRAVAQNRRGAQLIGIDVDRVYLLAFGVSCALAAVAGVLVSVLLFASPTVGLVFALKAFAIIVMAGLGNLTGVLWASVILGLSEALVQTYVPGGGGWSDAVFFLMIFGTLVWRSYQGAFFRRAT</sequence>
<evidence type="ECO:0000313" key="10">
    <source>
        <dbReference type="EMBL" id="PNY82169.1"/>
    </source>
</evidence>
<feature type="transmembrane region" description="Helical" evidence="9">
    <location>
        <begin position="12"/>
        <end position="35"/>
    </location>
</feature>
<gene>
    <name evidence="10" type="ORF">CVO96_13035</name>
</gene>
<comment type="similarity">
    <text evidence="8">Belongs to the binding-protein-dependent transport system permease family. LivHM subfamily.</text>
</comment>
<dbReference type="PANTHER" id="PTHR11795:SF445">
    <property type="entry name" value="AMINO ACID ABC TRANSPORTER PERMEASE PROTEIN"/>
    <property type="match status" value="1"/>
</dbReference>
<dbReference type="EMBL" id="PPPD01000001">
    <property type="protein sequence ID" value="PNY82169.1"/>
    <property type="molecule type" value="Genomic_DNA"/>
</dbReference>
<evidence type="ECO:0000313" key="11">
    <source>
        <dbReference type="Proteomes" id="UP000236379"/>
    </source>
</evidence>
<evidence type="ECO:0000256" key="2">
    <source>
        <dbReference type="ARBA" id="ARBA00022448"/>
    </source>
</evidence>
<protein>
    <submittedName>
        <fullName evidence="10">Branched-chain amino acid ABC transporter permease</fullName>
    </submittedName>
</protein>
<dbReference type="AlphaFoldDB" id="A0A2K3V061"/>
<feature type="transmembrane region" description="Helical" evidence="9">
    <location>
        <begin position="142"/>
        <end position="160"/>
    </location>
</feature>
<feature type="transmembrane region" description="Helical" evidence="9">
    <location>
        <begin position="65"/>
        <end position="84"/>
    </location>
</feature>
<dbReference type="Proteomes" id="UP000236379">
    <property type="component" value="Unassembled WGS sequence"/>
</dbReference>
<dbReference type="Pfam" id="PF02653">
    <property type="entry name" value="BPD_transp_2"/>
    <property type="match status" value="1"/>
</dbReference>
<keyword evidence="3" id="KW-1003">Cell membrane</keyword>
<proteinExistence type="inferred from homology"/>
<feature type="transmembrane region" description="Helical" evidence="9">
    <location>
        <begin position="225"/>
        <end position="249"/>
    </location>
</feature>
<keyword evidence="11" id="KW-1185">Reference proteome</keyword>
<dbReference type="InterPro" id="IPR001851">
    <property type="entry name" value="ABC_transp_permease"/>
</dbReference>
<keyword evidence="6 9" id="KW-1133">Transmembrane helix</keyword>
<accession>A0A2K3V061</accession>
<keyword evidence="4 9" id="KW-0812">Transmembrane</keyword>
<feature type="transmembrane region" description="Helical" evidence="9">
    <location>
        <begin position="261"/>
        <end position="282"/>
    </location>
</feature>
<evidence type="ECO:0000256" key="1">
    <source>
        <dbReference type="ARBA" id="ARBA00004651"/>
    </source>
</evidence>
<feature type="transmembrane region" description="Helical" evidence="9">
    <location>
        <begin position="42"/>
        <end position="59"/>
    </location>
</feature>
<dbReference type="GO" id="GO:0005886">
    <property type="term" value="C:plasma membrane"/>
    <property type="evidence" value="ECO:0007669"/>
    <property type="project" value="UniProtKB-SubCell"/>
</dbReference>
<dbReference type="OrthoDB" id="9807115at2"/>
<dbReference type="PANTHER" id="PTHR11795">
    <property type="entry name" value="BRANCHED-CHAIN AMINO ACID TRANSPORT SYSTEM PERMEASE PROTEIN LIVH"/>
    <property type="match status" value="1"/>
</dbReference>